<reference evidence="3" key="2">
    <citation type="submission" date="2008-07" db="EMBL/GenBank/DDBJ databases">
        <authorList>
            <person name="Genoscope - CEA"/>
        </authorList>
    </citation>
    <scope>NUCLEOTIDE SEQUENCE</scope>
    <source>
        <strain evidence="3">S mat+</strain>
    </source>
</reference>
<sequence length="375" mass="43068">MTLHNAVTTIRHTIENIDQTILTERERKALLELNDSGRFKCNRLQCSKFSEGFPERDERERHISNHERPYKCSVPDCFASRVEYTSQRDLDNHYKRFLFGRNLKQVNFFVEAGHPVDEPDITGGAITALVIAALGRHASVCQYLLRRGANAYKTRLAISALEKAIRNEDLEIVRLFLDWHAELAANISHLANRCSALRIAIMIGNLELFETLLGYFRQNLNLTDITSVINILRLRTTARDKALLRNTLCRITTQVSCLHRIVKELFPQLYDPVHQSPQLLPLHILERSHFHVLESLRSAVVLSYGSRGSRPNIHESCHKKRYFVAEFLLDLLHSQRLLERDSFGLTPLETLAFELEPIDEALPGRLVSLSLASWI</sequence>
<reference evidence="4" key="4">
    <citation type="submission" date="2015-04" db="EMBL/GenBank/DDBJ databases">
        <title>Maintaining two mating types: Structure of the mating type locus and its role in heterokaryosis in Podospora anserina.</title>
        <authorList>
            <person name="Grognet P."/>
            <person name="Bidard F."/>
            <person name="Kuchly C."/>
            <person name="Chan Ho Tong L."/>
            <person name="Coppin E."/>
            <person name="Ait Benkhali J."/>
            <person name="Couloux A."/>
            <person name="Wincker P."/>
            <person name="Debuchy R."/>
            <person name="Silar P."/>
        </authorList>
    </citation>
    <scope>NUCLEOTIDE SEQUENCE</scope>
</reference>
<dbReference type="PANTHER" id="PTHR24198">
    <property type="entry name" value="ANKYRIN REPEAT AND PROTEIN KINASE DOMAIN-CONTAINING PROTEIN"/>
    <property type="match status" value="1"/>
</dbReference>
<organism evidence="3">
    <name type="scientific">Podospora anserina (strain S / ATCC MYA-4624 / DSM 980 / FGSC 10383)</name>
    <name type="common">Pleurage anserina</name>
    <dbReference type="NCBI Taxonomy" id="515849"/>
    <lineage>
        <taxon>Eukaryota</taxon>
        <taxon>Fungi</taxon>
        <taxon>Dikarya</taxon>
        <taxon>Ascomycota</taxon>
        <taxon>Pezizomycotina</taxon>
        <taxon>Sordariomycetes</taxon>
        <taxon>Sordariomycetidae</taxon>
        <taxon>Sordariales</taxon>
        <taxon>Podosporaceae</taxon>
        <taxon>Podospora</taxon>
        <taxon>Podospora anserina</taxon>
    </lineage>
</organism>
<evidence type="ECO:0000256" key="1">
    <source>
        <dbReference type="ARBA" id="ARBA00022737"/>
    </source>
</evidence>
<gene>
    <name evidence="3" type="ORF">PODANS_6_7980</name>
</gene>
<dbReference type="EMBL" id="CU638744">
    <property type="protein sequence ID" value="CAP71862.1"/>
    <property type="molecule type" value="Genomic_DNA"/>
</dbReference>
<keyword evidence="2" id="KW-0040">ANK repeat</keyword>
<dbReference type="EMBL" id="FO904941">
    <property type="protein sequence ID" value="CDP31253.1"/>
    <property type="molecule type" value="Genomic_DNA"/>
</dbReference>
<evidence type="ECO:0000313" key="4">
    <source>
        <dbReference type="EMBL" id="CDP31253.1"/>
    </source>
</evidence>
<dbReference type="InterPro" id="IPR036770">
    <property type="entry name" value="Ankyrin_rpt-contain_sf"/>
</dbReference>
<dbReference type="SUPFAM" id="SSF48403">
    <property type="entry name" value="Ankyrin repeat"/>
    <property type="match status" value="1"/>
</dbReference>
<dbReference type="RefSeq" id="XP_001910726.1">
    <property type="nucleotide sequence ID" value="XM_001910691.1"/>
</dbReference>
<reference evidence="5" key="3">
    <citation type="journal article" date="2014" name="Genetics">
        <title>Maintaining two mating types: Structure of the mating type locus and its role in heterokaryosis in Podospora anserina.</title>
        <authorList>
            <person name="Grognet P."/>
            <person name="Bidard F."/>
            <person name="Kuchly C."/>
            <person name="Tong L.C.H."/>
            <person name="Coppin E."/>
            <person name="Benkhali J.A."/>
            <person name="Couloux A."/>
            <person name="Wincker P."/>
            <person name="Debuchy R."/>
            <person name="Silar P."/>
        </authorList>
    </citation>
    <scope>GENOME REANNOTATION</scope>
    <source>
        <strain evidence="5">S / ATCC MYA-4624 / DSM 980 / FGSC 10383</strain>
    </source>
</reference>
<evidence type="ECO:0000313" key="5">
    <source>
        <dbReference type="Proteomes" id="UP000001197"/>
    </source>
</evidence>
<dbReference type="SMART" id="SM00248">
    <property type="entry name" value="ANK"/>
    <property type="match status" value="3"/>
</dbReference>
<dbReference type="AlphaFoldDB" id="B2B426"/>
<dbReference type="VEuPathDB" id="FungiDB:PODANS_6_7980"/>
<dbReference type="Gene3D" id="3.30.160.60">
    <property type="entry name" value="Classic Zinc Finger"/>
    <property type="match status" value="1"/>
</dbReference>
<dbReference type="Proteomes" id="UP000001197">
    <property type="component" value="Chromosome 6"/>
</dbReference>
<keyword evidence="5" id="KW-1185">Reference proteome</keyword>
<dbReference type="HOGENOM" id="CLU_737932_0_0_1"/>
<dbReference type="Pfam" id="PF12796">
    <property type="entry name" value="Ank_2"/>
    <property type="match status" value="1"/>
</dbReference>
<accession>B2B426</accession>
<dbReference type="GeneID" id="6194696"/>
<dbReference type="OrthoDB" id="21416at2759"/>
<reference evidence="3 5" key="1">
    <citation type="journal article" date="2008" name="Genome Biol.">
        <title>The genome sequence of the model ascomycete fungus Podospora anserina.</title>
        <authorList>
            <person name="Espagne E."/>
            <person name="Lespinet O."/>
            <person name="Malagnac F."/>
            <person name="Da Silva C."/>
            <person name="Jaillon O."/>
            <person name="Porcel B.M."/>
            <person name="Couloux A."/>
            <person name="Aury J.-M."/>
            <person name="Segurens B."/>
            <person name="Poulain J."/>
            <person name="Anthouard V."/>
            <person name="Grossetete S."/>
            <person name="Khalili H."/>
            <person name="Coppin E."/>
            <person name="Dequard-Chablat M."/>
            <person name="Picard M."/>
            <person name="Contamine V."/>
            <person name="Arnaise S."/>
            <person name="Bourdais A."/>
            <person name="Berteaux-Lecellier V."/>
            <person name="Gautheret D."/>
            <person name="de Vries R.P."/>
            <person name="Battaglia E."/>
            <person name="Coutinho P.M."/>
            <person name="Danchin E.G.J."/>
            <person name="Henrissat B."/>
            <person name="El Khoury R."/>
            <person name="Sainsard-Chanet A."/>
            <person name="Boivin A."/>
            <person name="Pinan-Lucarre B."/>
            <person name="Sellem C.H."/>
            <person name="Debuchy R."/>
            <person name="Wincker P."/>
            <person name="Weissenbach J."/>
            <person name="Silar P."/>
        </authorList>
    </citation>
    <scope>NUCLEOTIDE SEQUENCE [LARGE SCALE GENOMIC DNA]</scope>
    <source>
        <strain evidence="5">S / ATCC MYA-4624 / DSM 980 / FGSC 10383</strain>
        <strain evidence="3">S mat+</strain>
    </source>
</reference>
<evidence type="ECO:0000256" key="2">
    <source>
        <dbReference type="ARBA" id="ARBA00023043"/>
    </source>
</evidence>
<dbReference type="PANTHER" id="PTHR24198:SF165">
    <property type="entry name" value="ANKYRIN REPEAT-CONTAINING PROTEIN-RELATED"/>
    <property type="match status" value="1"/>
</dbReference>
<name>B2B426_PODAN</name>
<dbReference type="KEGG" id="pan:PODANSg7765"/>
<dbReference type="InterPro" id="IPR002110">
    <property type="entry name" value="Ankyrin_rpt"/>
</dbReference>
<protein>
    <submittedName>
        <fullName evidence="3">Podospora anserina S mat+ genomic DNA chromosome 6, supercontig 2</fullName>
    </submittedName>
</protein>
<keyword evidence="1" id="KW-0677">Repeat</keyword>
<evidence type="ECO:0000313" key="3">
    <source>
        <dbReference type="EMBL" id="CAP71862.1"/>
    </source>
</evidence>
<dbReference type="Gene3D" id="1.25.40.20">
    <property type="entry name" value="Ankyrin repeat-containing domain"/>
    <property type="match status" value="1"/>
</dbReference>
<proteinExistence type="predicted"/>